<dbReference type="Proteomes" id="UP000637643">
    <property type="component" value="Unassembled WGS sequence"/>
</dbReference>
<name>A0A917FKX6_9BACL</name>
<dbReference type="AlphaFoldDB" id="A0A917FKX6"/>
<keyword evidence="3" id="KW-1185">Reference proteome</keyword>
<gene>
    <name evidence="2" type="ORF">GCM10010912_37490</name>
</gene>
<sequence>MSLRFNHTKANGAAFRAMMALEEYAGSHVTDKVLYELIKLRASQINGCAYCLEMHAKDMLKLGDHSDRILLLSVWREVPHLYTDKERAVIELTEAVTQISHQGVPDVLYHKVREFVSESEYMDLIMAVNTINSWNRIAISTGMFPGCFDAK</sequence>
<dbReference type="Gene3D" id="1.20.1290.10">
    <property type="entry name" value="AhpD-like"/>
    <property type="match status" value="1"/>
</dbReference>
<dbReference type="InterPro" id="IPR004675">
    <property type="entry name" value="AhpD_core"/>
</dbReference>
<evidence type="ECO:0000313" key="3">
    <source>
        <dbReference type="Proteomes" id="UP000637643"/>
    </source>
</evidence>
<dbReference type="InterPro" id="IPR029032">
    <property type="entry name" value="AhpD-like"/>
</dbReference>
<evidence type="ECO:0000313" key="2">
    <source>
        <dbReference type="EMBL" id="GGF88801.1"/>
    </source>
</evidence>
<feature type="domain" description="Carboxymuconolactone decarboxylase-like" evidence="1">
    <location>
        <begin position="14"/>
        <end position="94"/>
    </location>
</feature>
<dbReference type="SUPFAM" id="SSF69118">
    <property type="entry name" value="AhpD-like"/>
    <property type="match status" value="1"/>
</dbReference>
<dbReference type="RefSeq" id="WP_189027545.1">
    <property type="nucleotide sequence ID" value="NZ_BMKR01000015.1"/>
</dbReference>
<dbReference type="GO" id="GO:0051920">
    <property type="term" value="F:peroxiredoxin activity"/>
    <property type="evidence" value="ECO:0007669"/>
    <property type="project" value="InterPro"/>
</dbReference>
<dbReference type="NCBIfam" id="TIGR00778">
    <property type="entry name" value="ahpD_dom"/>
    <property type="match status" value="1"/>
</dbReference>
<dbReference type="PANTHER" id="PTHR34846:SF10">
    <property type="entry name" value="CYTOPLASMIC PROTEIN"/>
    <property type="match status" value="1"/>
</dbReference>
<dbReference type="Pfam" id="PF02627">
    <property type="entry name" value="CMD"/>
    <property type="match status" value="1"/>
</dbReference>
<proteinExistence type="predicted"/>
<evidence type="ECO:0000259" key="1">
    <source>
        <dbReference type="Pfam" id="PF02627"/>
    </source>
</evidence>
<accession>A0A917FKX6</accession>
<protein>
    <submittedName>
        <fullName evidence="2">Alkyl hydroperoxide reductase AhpD</fullName>
    </submittedName>
</protein>
<dbReference type="PANTHER" id="PTHR34846">
    <property type="entry name" value="4-CARBOXYMUCONOLACTONE DECARBOXYLASE FAMILY PROTEIN (AFU_ORTHOLOGUE AFUA_6G11590)"/>
    <property type="match status" value="1"/>
</dbReference>
<dbReference type="InterPro" id="IPR003779">
    <property type="entry name" value="CMD-like"/>
</dbReference>
<organism evidence="2 3">
    <name type="scientific">Paenibacillus albidus</name>
    <dbReference type="NCBI Taxonomy" id="2041023"/>
    <lineage>
        <taxon>Bacteria</taxon>
        <taxon>Bacillati</taxon>
        <taxon>Bacillota</taxon>
        <taxon>Bacilli</taxon>
        <taxon>Bacillales</taxon>
        <taxon>Paenibacillaceae</taxon>
        <taxon>Paenibacillus</taxon>
    </lineage>
</organism>
<reference evidence="2" key="2">
    <citation type="submission" date="2020-09" db="EMBL/GenBank/DDBJ databases">
        <authorList>
            <person name="Sun Q."/>
            <person name="Zhou Y."/>
        </authorList>
    </citation>
    <scope>NUCLEOTIDE SEQUENCE</scope>
    <source>
        <strain evidence="2">CGMCC 1.16134</strain>
    </source>
</reference>
<dbReference type="EMBL" id="BMKR01000015">
    <property type="protein sequence ID" value="GGF88801.1"/>
    <property type="molecule type" value="Genomic_DNA"/>
</dbReference>
<comment type="caution">
    <text evidence="2">The sequence shown here is derived from an EMBL/GenBank/DDBJ whole genome shotgun (WGS) entry which is preliminary data.</text>
</comment>
<reference evidence="2" key="1">
    <citation type="journal article" date="2014" name="Int. J. Syst. Evol. Microbiol.">
        <title>Complete genome sequence of Corynebacterium casei LMG S-19264T (=DSM 44701T), isolated from a smear-ripened cheese.</title>
        <authorList>
            <consortium name="US DOE Joint Genome Institute (JGI-PGF)"/>
            <person name="Walter F."/>
            <person name="Albersmeier A."/>
            <person name="Kalinowski J."/>
            <person name="Ruckert C."/>
        </authorList>
    </citation>
    <scope>NUCLEOTIDE SEQUENCE</scope>
    <source>
        <strain evidence="2">CGMCC 1.16134</strain>
    </source>
</reference>